<gene>
    <name evidence="2" type="ORF">GCM10009716_13500</name>
</gene>
<evidence type="ECO:0000313" key="3">
    <source>
        <dbReference type="Proteomes" id="UP001501303"/>
    </source>
</evidence>
<evidence type="ECO:0000256" key="1">
    <source>
        <dbReference type="SAM" id="MobiDB-lite"/>
    </source>
</evidence>
<sequence>MDHAYDRYGTRLAEMTDGSVARASASGKDGIANRREAEERAAAYGGRGGESLVISRVDVRDEPRPWYVGRRGVRDAENEPVVVLRTTPLAKKWFEAHQDAPGVVVLQRRLRCAQRVVEDYSDEISVPGVPSGMPSEAGTEAERLRVASPR</sequence>
<name>A0ABN2NXS2_9ACTN</name>
<accession>A0ABN2NXS2</accession>
<comment type="caution">
    <text evidence="2">The sequence shown here is derived from an EMBL/GenBank/DDBJ whole genome shotgun (WGS) entry which is preliminary data.</text>
</comment>
<reference evidence="2 3" key="1">
    <citation type="journal article" date="2019" name="Int. J. Syst. Evol. Microbiol.">
        <title>The Global Catalogue of Microorganisms (GCM) 10K type strain sequencing project: providing services to taxonomists for standard genome sequencing and annotation.</title>
        <authorList>
            <consortium name="The Broad Institute Genomics Platform"/>
            <consortium name="The Broad Institute Genome Sequencing Center for Infectious Disease"/>
            <person name="Wu L."/>
            <person name="Ma J."/>
        </authorList>
    </citation>
    <scope>NUCLEOTIDE SEQUENCE [LARGE SCALE GENOMIC DNA]</scope>
    <source>
        <strain evidence="2 3">JCM 13581</strain>
    </source>
</reference>
<keyword evidence="3" id="KW-1185">Reference proteome</keyword>
<dbReference type="Proteomes" id="UP001501303">
    <property type="component" value="Unassembled WGS sequence"/>
</dbReference>
<feature type="region of interest" description="Disordered" evidence="1">
    <location>
        <begin position="123"/>
        <end position="150"/>
    </location>
</feature>
<feature type="compositionally biased region" description="Basic and acidic residues" evidence="1">
    <location>
        <begin position="140"/>
        <end position="150"/>
    </location>
</feature>
<evidence type="ECO:0000313" key="2">
    <source>
        <dbReference type="EMBL" id="GAA1904826.1"/>
    </source>
</evidence>
<dbReference type="RefSeq" id="WP_344259588.1">
    <property type="nucleotide sequence ID" value="NZ_BAAAMJ010000010.1"/>
</dbReference>
<organism evidence="2 3">
    <name type="scientific">Streptomyces sodiiphilus</name>
    <dbReference type="NCBI Taxonomy" id="226217"/>
    <lineage>
        <taxon>Bacteria</taxon>
        <taxon>Bacillati</taxon>
        <taxon>Actinomycetota</taxon>
        <taxon>Actinomycetes</taxon>
        <taxon>Kitasatosporales</taxon>
        <taxon>Streptomycetaceae</taxon>
        <taxon>Streptomyces</taxon>
    </lineage>
</organism>
<protein>
    <submittedName>
        <fullName evidence="2">Uncharacterized protein</fullName>
    </submittedName>
</protein>
<dbReference type="EMBL" id="BAAAMJ010000010">
    <property type="protein sequence ID" value="GAA1904826.1"/>
    <property type="molecule type" value="Genomic_DNA"/>
</dbReference>
<proteinExistence type="predicted"/>